<evidence type="ECO:0000256" key="1">
    <source>
        <dbReference type="ARBA" id="ARBA00022484"/>
    </source>
</evidence>
<accession>A0ABX5TGD9</accession>
<evidence type="ECO:0000313" key="6">
    <source>
        <dbReference type="Proteomes" id="UP000829888"/>
    </source>
</evidence>
<keyword evidence="6" id="KW-1185">Reference proteome</keyword>
<keyword evidence="2" id="KW-0808">Transferase</keyword>
<evidence type="ECO:0000256" key="3">
    <source>
        <dbReference type="ARBA" id="ARBA00022695"/>
    </source>
</evidence>
<name>A0ABX5TGD9_9VIRU</name>
<protein>
    <submittedName>
        <fullName evidence="5">RNA-dependent RNA polymerase</fullName>
    </submittedName>
</protein>
<feature type="compositionally biased region" description="Polar residues" evidence="4">
    <location>
        <begin position="679"/>
        <end position="689"/>
    </location>
</feature>
<organism evidence="5 6">
    <name type="scientific">Entomophthora muscae mitovirus 2</name>
    <dbReference type="NCBI Taxonomy" id="2557975"/>
    <lineage>
        <taxon>Viruses</taxon>
        <taxon>Riboviria</taxon>
        <taxon>Orthornavirae</taxon>
        <taxon>Lenarviricota</taxon>
        <taxon>Howeltoviricetes</taxon>
        <taxon>Cryppavirales</taxon>
        <taxon>Mitoviridae</taxon>
        <taxon>Unuamitovirus</taxon>
        <taxon>Unuamitovirus enmu2</taxon>
    </lineage>
</organism>
<dbReference type="RefSeq" id="YP_010799925.1">
    <property type="nucleotide sequence ID" value="NC_076700.1"/>
</dbReference>
<reference evidence="5 6" key="1">
    <citation type="journal article" date="2019" name="Viruses">
        <title>Mitovirus and Mitochondrial Coding Sequences from Basal Fungus Entomophthora muscae.</title>
        <authorList>
            <person name="Nibert M."/>
            <person name="Debat H."/>
            <person name="Manny A."/>
            <person name="Grigoriev I."/>
            <person name="De Fine Licht H."/>
        </authorList>
    </citation>
    <scope>NUCLEOTIDE SEQUENCE [LARGE SCALE GENOMIC DNA]</scope>
    <source>
        <strain evidence="5 6">EnmuMV2-KVL-14-117</strain>
    </source>
</reference>
<dbReference type="PANTHER" id="PTHR34456:SF13">
    <property type="entry name" value="REVERSE TRANSCRIPTASE DOMAIN-CONTAINING PROTEIN"/>
    <property type="match status" value="1"/>
</dbReference>
<dbReference type="Pfam" id="PF05919">
    <property type="entry name" value="Mitovir_RNA_pol"/>
    <property type="match status" value="1"/>
</dbReference>
<evidence type="ECO:0000256" key="4">
    <source>
        <dbReference type="SAM" id="MobiDB-lite"/>
    </source>
</evidence>
<dbReference type="EMBL" id="MK682514">
    <property type="protein sequence ID" value="QCF24446.1"/>
    <property type="molecule type" value="Genomic_RNA"/>
</dbReference>
<evidence type="ECO:0000313" key="5">
    <source>
        <dbReference type="EMBL" id="QCF24446.1"/>
    </source>
</evidence>
<keyword evidence="3" id="KW-0548">Nucleotidyltransferase</keyword>
<dbReference type="InterPro" id="IPR043502">
    <property type="entry name" value="DNA/RNA_pol_sf"/>
</dbReference>
<dbReference type="GeneID" id="80538363"/>
<gene>
    <name evidence="5" type="primary">RdRp</name>
</gene>
<sequence length="689" mass="77949">MMNKIFAIYKWVIKMIIKNQKYVIYIDFWKEQTNKWLNTRGSFNTVKRIKSMRLHVTRFWCGQPLMESGDPSIGLDSRGLPKNLGILRELILSNDIWDRRVAHTLLLISRAIPCNGEISVTSITDKGPDVNPDLLKEYSSVLKELNWTIPVPTWSECHLSTKSGPNSQAMIGSIADLNHLPQSLRDDISVLGGPELTKVMDLLFEKINVRAWNRHFKVKDKSLIRKLSVVSDPEGKERVIAIFDYWSQTALKPLHDNLFELLSRIKGDCTFNHSAGRNLSDKAKGPYYSMDLTAATDRFPIWVQRHVISELISVEYADSWSRVMTSHEFSAPFADSPINYGVGQPMGAYSSWSAFSLCHHLTVRIAAKRAGLSSSWSKYILLGDDIVLTNPKVADEYQKLMATLGVSLSPTKTHVSKDTYEFAKRWYHEGNEITGIQLGPFLAAKNWGGFASALHEFTRWGIKPHEVEPGSIAAGLRALGFERLRDTHKIQTFLHIPTKGDSPEDRSEKSIWLINKFFKSEVGCNRQVTFKEKFVLQTLAEVKTACIETAIKLIAKELSAWQQSLPELASLGLVDQTVLLAMPPVAVCRKAALELQSGFDKLRSAYWDLDEDIVFGEIPIRGVNPSRVNSVRAKEVLLATKVLITNRYSRWSRDYRSSRDHLLSDKEYSGRLNDKLPTGESNSSQEFGE</sequence>
<dbReference type="InterPro" id="IPR008686">
    <property type="entry name" value="RNA_pol_mitovir"/>
</dbReference>
<feature type="region of interest" description="Disordered" evidence="4">
    <location>
        <begin position="669"/>
        <end position="689"/>
    </location>
</feature>
<dbReference type="GO" id="GO:0003968">
    <property type="term" value="F:RNA-directed RNA polymerase activity"/>
    <property type="evidence" value="ECO:0007669"/>
    <property type="project" value="UniProtKB-KW"/>
</dbReference>
<dbReference type="Proteomes" id="UP000829888">
    <property type="component" value="Segment"/>
</dbReference>
<dbReference type="PANTHER" id="PTHR34456">
    <property type="entry name" value="MITOVIRUS RNA-DEPENDENT RNA POLYMERASE"/>
    <property type="match status" value="1"/>
</dbReference>
<evidence type="ECO:0000256" key="2">
    <source>
        <dbReference type="ARBA" id="ARBA00022679"/>
    </source>
</evidence>
<keyword evidence="1 5" id="KW-0696">RNA-directed RNA polymerase</keyword>
<proteinExistence type="predicted"/>
<dbReference type="SUPFAM" id="SSF56672">
    <property type="entry name" value="DNA/RNA polymerases"/>
    <property type="match status" value="1"/>
</dbReference>